<dbReference type="EC" id="5.1.3.2" evidence="5"/>
<dbReference type="Proteomes" id="UP001204798">
    <property type="component" value="Unassembled WGS sequence"/>
</dbReference>
<evidence type="ECO:0000259" key="4">
    <source>
        <dbReference type="Pfam" id="PF01370"/>
    </source>
</evidence>
<evidence type="ECO:0000313" key="6">
    <source>
        <dbReference type="Proteomes" id="UP001204798"/>
    </source>
</evidence>
<evidence type="ECO:0000256" key="3">
    <source>
        <dbReference type="ARBA" id="ARBA00023027"/>
    </source>
</evidence>
<dbReference type="PANTHER" id="PTHR43103">
    <property type="entry name" value="NUCLEOSIDE-DIPHOSPHATE-SUGAR EPIMERASE"/>
    <property type="match status" value="1"/>
</dbReference>
<reference evidence="5 6" key="1">
    <citation type="submission" date="2022-08" db="EMBL/GenBank/DDBJ databases">
        <title>Bacterial and archaeal communities from various locations to study Microbial Dark Matter (Phase II).</title>
        <authorList>
            <person name="Stepanauskas R."/>
        </authorList>
    </citation>
    <scope>NUCLEOTIDE SEQUENCE [LARGE SCALE GENOMIC DNA]</scope>
    <source>
        <strain evidence="5 6">PD1</strain>
    </source>
</reference>
<evidence type="ECO:0000256" key="2">
    <source>
        <dbReference type="ARBA" id="ARBA00023002"/>
    </source>
</evidence>
<dbReference type="Pfam" id="PF01370">
    <property type="entry name" value="Epimerase"/>
    <property type="match status" value="1"/>
</dbReference>
<dbReference type="GO" id="GO:0003978">
    <property type="term" value="F:UDP-glucose 4-epimerase activity"/>
    <property type="evidence" value="ECO:0007669"/>
    <property type="project" value="UniProtKB-EC"/>
</dbReference>
<accession>A0ABT2EN93</accession>
<evidence type="ECO:0000256" key="1">
    <source>
        <dbReference type="ARBA" id="ARBA00007637"/>
    </source>
</evidence>
<dbReference type="SUPFAM" id="SSF51735">
    <property type="entry name" value="NAD(P)-binding Rossmann-fold domains"/>
    <property type="match status" value="1"/>
</dbReference>
<keyword evidence="6" id="KW-1185">Reference proteome</keyword>
<dbReference type="EMBL" id="JANUCP010000003">
    <property type="protein sequence ID" value="MCS3919428.1"/>
    <property type="molecule type" value="Genomic_DNA"/>
</dbReference>
<keyword evidence="5" id="KW-0413">Isomerase</keyword>
<gene>
    <name evidence="5" type="ORF">M2350_001841</name>
</gene>
<proteinExistence type="inferred from homology"/>
<protein>
    <submittedName>
        <fullName evidence="5">UDP-glucose 4-epimerase</fullName>
        <ecNumber evidence="5">5.1.3.2</ecNumber>
    </submittedName>
</protein>
<comment type="similarity">
    <text evidence="1">Belongs to the NAD(P)-dependent epimerase/dehydratase family.</text>
</comment>
<comment type="caution">
    <text evidence="5">The sequence shown here is derived from an EMBL/GenBank/DDBJ whole genome shotgun (WGS) entry which is preliminary data.</text>
</comment>
<dbReference type="InterPro" id="IPR036291">
    <property type="entry name" value="NAD(P)-bd_dom_sf"/>
</dbReference>
<sequence length="280" mass="31352">MKVVVTGGAGRIGRAVVKSLMEQGHDVLVFDMQVPEDKSADFVCADVTDFAQVINNLKGADAVVHLAAIPGPWHEMPQEVMRVNVMGTYNVLEACRQLGIHKVVVASSINAIGLSYNKERPRLDYLPVDESHPARPEDCYSLSKWLGEQIADAMVRLEPNMTIVSLRFHGVTSPEWYERWRQHPSRDIPGNFKGLWGYVDIRDVVDAVLKSLAVTWKGHEAFFICAADTSSAVPTMELVNAVYPDVPLKRELQGHEGLFDLSKAKRLLGWEPKHSWRQPE</sequence>
<dbReference type="PANTHER" id="PTHR43103:SF5">
    <property type="entry name" value="4-EPIMERASE, PUTATIVE (AFU_ORTHOLOGUE AFUA_7G00360)-RELATED"/>
    <property type="match status" value="1"/>
</dbReference>
<dbReference type="Gene3D" id="3.40.50.720">
    <property type="entry name" value="NAD(P)-binding Rossmann-like Domain"/>
    <property type="match status" value="1"/>
</dbReference>
<name>A0ABT2EN93_9BACT</name>
<dbReference type="RefSeq" id="WP_018196721.1">
    <property type="nucleotide sequence ID" value="NZ_CP130454.1"/>
</dbReference>
<keyword evidence="3" id="KW-0520">NAD</keyword>
<organism evidence="5 6">
    <name type="scientific">Candidatus Fervidibacter sacchari</name>
    <dbReference type="NCBI Taxonomy" id="1448929"/>
    <lineage>
        <taxon>Bacteria</taxon>
        <taxon>Candidatus Fervidibacterota</taxon>
        <taxon>Candidatus Fervidibacter</taxon>
    </lineage>
</organism>
<keyword evidence="2" id="KW-0560">Oxidoreductase</keyword>
<evidence type="ECO:0000313" key="5">
    <source>
        <dbReference type="EMBL" id="MCS3919428.1"/>
    </source>
</evidence>
<dbReference type="InterPro" id="IPR001509">
    <property type="entry name" value="Epimerase_deHydtase"/>
</dbReference>
<feature type="domain" description="NAD-dependent epimerase/dehydratase" evidence="4">
    <location>
        <begin position="3"/>
        <end position="213"/>
    </location>
</feature>